<comment type="catalytic activity">
    <reaction evidence="1 8">
        <text>malonyl-[ACP] + S-adenosyl-L-methionine = malonyl-[ACP] methyl ester + S-adenosyl-L-homocysteine</text>
        <dbReference type="Rhea" id="RHEA:17105"/>
        <dbReference type="Rhea" id="RHEA-COMP:9623"/>
        <dbReference type="Rhea" id="RHEA-COMP:9954"/>
        <dbReference type="ChEBI" id="CHEBI:57856"/>
        <dbReference type="ChEBI" id="CHEBI:59789"/>
        <dbReference type="ChEBI" id="CHEBI:78449"/>
        <dbReference type="ChEBI" id="CHEBI:78845"/>
        <dbReference type="EC" id="2.1.1.197"/>
    </reaction>
</comment>
<keyword evidence="7 8" id="KW-0093">Biotin biosynthesis</keyword>
<organism evidence="10 11">
    <name type="scientific">Chromatium okenii</name>
    <dbReference type="NCBI Taxonomy" id="61644"/>
    <lineage>
        <taxon>Bacteria</taxon>
        <taxon>Pseudomonadati</taxon>
        <taxon>Pseudomonadota</taxon>
        <taxon>Gammaproteobacteria</taxon>
        <taxon>Chromatiales</taxon>
        <taxon>Chromatiaceae</taxon>
        <taxon>Chromatium</taxon>
    </lineage>
</organism>
<dbReference type="CDD" id="cd02440">
    <property type="entry name" value="AdoMet_MTases"/>
    <property type="match status" value="1"/>
</dbReference>
<evidence type="ECO:0000313" key="10">
    <source>
        <dbReference type="EMBL" id="PQJ96656.1"/>
    </source>
</evidence>
<dbReference type="InterPro" id="IPR050602">
    <property type="entry name" value="Malonyl-ACP_OMT"/>
</dbReference>
<dbReference type="GO" id="GO:0009102">
    <property type="term" value="P:biotin biosynthetic process"/>
    <property type="evidence" value="ECO:0007669"/>
    <property type="project" value="UniProtKB-UniRule"/>
</dbReference>
<proteinExistence type="inferred from homology"/>
<evidence type="ECO:0000256" key="3">
    <source>
        <dbReference type="ARBA" id="ARBA00012327"/>
    </source>
</evidence>
<dbReference type="GO" id="GO:0032259">
    <property type="term" value="P:methylation"/>
    <property type="evidence" value="ECO:0007669"/>
    <property type="project" value="UniProtKB-KW"/>
</dbReference>
<comment type="function">
    <text evidence="8">Converts the free carboxyl group of a malonyl-thioester to its methyl ester by transfer of a methyl group from S-adenosyl-L-methionine (SAM). It allows to synthesize pimeloyl-ACP via the fatty acid synthetic pathway.</text>
</comment>
<dbReference type="UniPathway" id="UPA00078"/>
<keyword evidence="11" id="KW-1185">Reference proteome</keyword>
<sequence>MTTLPIDKARVRRSFERAAGGYDAVAVLQREIADRLLERLDYVRLEPQRVLDLGTGTGHAIGGLQRRYRKAQVIAVDFAHGMLRQARRRGGWWRRPQCVCADAEALPLVDDSVDLIVSNATLQWCDLPLALAECRRVLRPGGLLMFTTFGRDTLIELRQAWSAVDDDAHVSPFLDLHDIGDALVRTRFADPVIDVERLTLTYATVRELMVDLKTLGAHNATLARPRGLTGRARLLALEQAYEIHRGAGRLPASYEVVYGHAWAAEISASGRSVTIPISAIGGREHSVKPAP</sequence>
<evidence type="ECO:0000256" key="1">
    <source>
        <dbReference type="ARBA" id="ARBA00000852"/>
    </source>
</evidence>
<evidence type="ECO:0000256" key="4">
    <source>
        <dbReference type="ARBA" id="ARBA00022603"/>
    </source>
</evidence>
<evidence type="ECO:0000256" key="5">
    <source>
        <dbReference type="ARBA" id="ARBA00022679"/>
    </source>
</evidence>
<dbReference type="InterPro" id="IPR011814">
    <property type="entry name" value="BioC"/>
</dbReference>
<dbReference type="OrthoDB" id="9760689at2"/>
<name>A0A2S7XSN2_9GAMM</name>
<dbReference type="EMBL" id="PPGH01000034">
    <property type="protein sequence ID" value="PQJ96656.1"/>
    <property type="molecule type" value="Genomic_DNA"/>
</dbReference>
<dbReference type="EC" id="2.1.1.197" evidence="3 8"/>
<dbReference type="Gene3D" id="3.40.50.150">
    <property type="entry name" value="Vaccinia Virus protein VP39"/>
    <property type="match status" value="1"/>
</dbReference>
<protein>
    <recommendedName>
        <fullName evidence="3 8">Malonyl-[acyl-carrier protein] O-methyltransferase</fullName>
        <shortName evidence="8">Malonyl-ACP O-methyltransferase</shortName>
        <ecNumber evidence="3 8">2.1.1.197</ecNumber>
    </recommendedName>
    <alternativeName>
        <fullName evidence="8">Biotin synthesis protein BioC</fullName>
    </alternativeName>
</protein>
<accession>A0A2S7XSN2</accession>
<evidence type="ECO:0000313" key="11">
    <source>
        <dbReference type="Proteomes" id="UP000239936"/>
    </source>
</evidence>
<dbReference type="RefSeq" id="WP_105073415.1">
    <property type="nucleotide sequence ID" value="NZ_PPGH01000034.1"/>
</dbReference>
<dbReference type="GO" id="GO:0102130">
    <property type="term" value="F:malonyl-CoA methyltransferase activity"/>
    <property type="evidence" value="ECO:0007669"/>
    <property type="project" value="UniProtKB-EC"/>
</dbReference>
<comment type="pathway">
    <text evidence="2 8">Cofactor biosynthesis; biotin biosynthesis.</text>
</comment>
<evidence type="ECO:0000256" key="2">
    <source>
        <dbReference type="ARBA" id="ARBA00004746"/>
    </source>
</evidence>
<dbReference type="PANTHER" id="PTHR13090">
    <property type="entry name" value="ARGININE-HYDROXYLASE NDUFAF5, MITOCHONDRIAL"/>
    <property type="match status" value="1"/>
</dbReference>
<evidence type="ECO:0000259" key="9">
    <source>
        <dbReference type="Pfam" id="PF08241"/>
    </source>
</evidence>
<dbReference type="NCBIfam" id="TIGR02072">
    <property type="entry name" value="BioC"/>
    <property type="match status" value="1"/>
</dbReference>
<dbReference type="AlphaFoldDB" id="A0A2S7XSN2"/>
<dbReference type="SUPFAM" id="SSF53335">
    <property type="entry name" value="S-adenosyl-L-methionine-dependent methyltransferases"/>
    <property type="match status" value="1"/>
</dbReference>
<dbReference type="Pfam" id="PF08241">
    <property type="entry name" value="Methyltransf_11"/>
    <property type="match status" value="1"/>
</dbReference>
<comment type="similarity">
    <text evidence="8">Belongs to the methyltransferase superfamily.</text>
</comment>
<evidence type="ECO:0000256" key="7">
    <source>
        <dbReference type="ARBA" id="ARBA00022756"/>
    </source>
</evidence>
<reference evidence="10 11" key="1">
    <citation type="submission" date="2018-01" db="EMBL/GenBank/DDBJ databases">
        <title>The complete genome sequence of Chromatium okenii LaCa, a purple sulfur bacterium with a turbulent life.</title>
        <authorList>
            <person name="Luedin S.M."/>
            <person name="Liechti N."/>
            <person name="Storelli N."/>
            <person name="Danza F."/>
            <person name="Wittwer M."/>
            <person name="Pothier J.F."/>
            <person name="Tonolla M.A."/>
        </authorList>
    </citation>
    <scope>NUCLEOTIDE SEQUENCE [LARGE SCALE GENOMIC DNA]</scope>
    <source>
        <strain evidence="10 11">LaCa</strain>
    </source>
</reference>
<dbReference type="InterPro" id="IPR013216">
    <property type="entry name" value="Methyltransf_11"/>
</dbReference>
<dbReference type="GO" id="GO:0010340">
    <property type="term" value="F:carboxyl-O-methyltransferase activity"/>
    <property type="evidence" value="ECO:0007669"/>
    <property type="project" value="UniProtKB-UniRule"/>
</dbReference>
<dbReference type="Proteomes" id="UP000239936">
    <property type="component" value="Unassembled WGS sequence"/>
</dbReference>
<gene>
    <name evidence="8 10" type="primary">bioC</name>
    <name evidence="10" type="ORF">CXB77_07650</name>
</gene>
<keyword evidence="4 8" id="KW-0489">Methyltransferase</keyword>
<feature type="domain" description="Methyltransferase type 11" evidence="9">
    <location>
        <begin position="51"/>
        <end position="146"/>
    </location>
</feature>
<dbReference type="HAMAP" id="MF_00835">
    <property type="entry name" value="BioC"/>
    <property type="match status" value="1"/>
</dbReference>
<dbReference type="GO" id="GO:0008757">
    <property type="term" value="F:S-adenosylmethionine-dependent methyltransferase activity"/>
    <property type="evidence" value="ECO:0007669"/>
    <property type="project" value="InterPro"/>
</dbReference>
<comment type="caution">
    <text evidence="10">The sequence shown here is derived from an EMBL/GenBank/DDBJ whole genome shotgun (WGS) entry which is preliminary data.</text>
</comment>
<keyword evidence="6 8" id="KW-0949">S-adenosyl-L-methionine</keyword>
<evidence type="ECO:0000256" key="8">
    <source>
        <dbReference type="HAMAP-Rule" id="MF_00835"/>
    </source>
</evidence>
<dbReference type="InterPro" id="IPR029063">
    <property type="entry name" value="SAM-dependent_MTases_sf"/>
</dbReference>
<dbReference type="PANTHER" id="PTHR13090:SF1">
    <property type="entry name" value="ARGININE-HYDROXYLASE NDUFAF5, MITOCHONDRIAL"/>
    <property type="match status" value="1"/>
</dbReference>
<evidence type="ECO:0000256" key="6">
    <source>
        <dbReference type="ARBA" id="ARBA00022691"/>
    </source>
</evidence>
<keyword evidence="5 8" id="KW-0808">Transferase</keyword>